<dbReference type="KEGG" id="part:PARC_a0708"/>
<evidence type="ECO:0000313" key="2">
    <source>
        <dbReference type="Proteomes" id="UP000016505"/>
    </source>
</evidence>
<gene>
    <name evidence="1" type="ORF">PARC_a0708</name>
</gene>
<evidence type="ECO:0000313" key="1">
    <source>
        <dbReference type="EMBL" id="ATC85419.1"/>
    </source>
</evidence>
<dbReference type="EMBL" id="CP011025">
    <property type="protein sequence ID" value="ATC85419.1"/>
    <property type="molecule type" value="Genomic_DNA"/>
</dbReference>
<dbReference type="AlphaFoldDB" id="A0A290S074"/>
<reference evidence="1 2" key="1">
    <citation type="journal article" date="2012" name="J. Bacteriol.">
        <title>Genome sequences of type strains of seven species of the marine bacterium Pseudoalteromonas.</title>
        <authorList>
            <person name="Xie B.B."/>
            <person name="Shu Y.L."/>
            <person name="Qin Q.L."/>
            <person name="Rong J.C."/>
            <person name="Zhang X.Y."/>
            <person name="Chen X.L."/>
            <person name="Shi M."/>
            <person name="He H.L."/>
            <person name="Zhou B.C."/>
            <person name="Zhang Y.Z."/>
        </authorList>
    </citation>
    <scope>NUCLEOTIDE SEQUENCE [LARGE SCALE GENOMIC DNA]</scope>
    <source>
        <strain evidence="1 2">A 37-1-2</strain>
    </source>
</reference>
<protein>
    <submittedName>
        <fullName evidence="1">Uncharacterized protein</fullName>
    </submittedName>
</protein>
<dbReference type="RefSeq" id="WP_010554282.1">
    <property type="nucleotide sequence ID" value="NZ_CP011025.1"/>
</dbReference>
<dbReference type="OrthoDB" id="9884503at2"/>
<organism evidence="1 2">
    <name type="scientific">Pseudoalteromonas arctica A 37-1-2</name>
    <dbReference type="NCBI Taxonomy" id="1117313"/>
    <lineage>
        <taxon>Bacteria</taxon>
        <taxon>Pseudomonadati</taxon>
        <taxon>Pseudomonadota</taxon>
        <taxon>Gammaproteobacteria</taxon>
        <taxon>Alteromonadales</taxon>
        <taxon>Pseudoalteromonadaceae</taxon>
        <taxon>Pseudoalteromonas</taxon>
    </lineage>
</organism>
<proteinExistence type="predicted"/>
<sequence>MKADFHIRSYENSTLYRSFESDELSIPPSQKIKYIVPINTNDSIKIKQMILAYKVANNGVTDKHSKPHWIYVDDILKVNNSDEELFAVQYEGHENHKDYAEFPTEKVATELFDTLTQRKWQSLNCLTHTLIDKKAYQLSKKLSQHLLDFYHENKPSAIDEYDLEQDLLKNKAIKTDLGWQIKINDYQINFLLKELSEDDHPIEIKKLRAQHQDESIVYLNLDRRDFDIKLGLQASVDDDTLISEPHDVEQFVATANMLINGGSVELFVFALRKPDSNNAWVGSLNLLS</sequence>
<dbReference type="Proteomes" id="UP000016505">
    <property type="component" value="Chromosome I"/>
</dbReference>
<accession>A0A290S074</accession>
<name>A0A290S074_9GAMM</name>